<evidence type="ECO:0000313" key="1">
    <source>
        <dbReference type="EMBL" id="JAD68887.1"/>
    </source>
</evidence>
<accession>A0A0A9LUR2</accession>
<reference evidence="1" key="1">
    <citation type="submission" date="2014-09" db="EMBL/GenBank/DDBJ databases">
        <authorList>
            <person name="Magalhaes I.L.F."/>
            <person name="Oliveira U."/>
            <person name="Santos F.R."/>
            <person name="Vidigal T.H.D.A."/>
            <person name="Brescovit A.D."/>
            <person name="Santos A.J."/>
        </authorList>
    </citation>
    <scope>NUCLEOTIDE SEQUENCE</scope>
    <source>
        <tissue evidence="1">Shoot tissue taken approximately 20 cm above the soil surface</tissue>
    </source>
</reference>
<name>A0A0A9LUR2_ARUDO</name>
<sequence length="14" mass="1651">MKSLIKKTKKTCKN</sequence>
<protein>
    <submittedName>
        <fullName evidence="1">Uncharacterized protein</fullName>
    </submittedName>
</protein>
<dbReference type="EMBL" id="GBRH01229008">
    <property type="protein sequence ID" value="JAD68887.1"/>
    <property type="molecule type" value="Transcribed_RNA"/>
</dbReference>
<proteinExistence type="predicted"/>
<organism evidence="1">
    <name type="scientific">Arundo donax</name>
    <name type="common">Giant reed</name>
    <name type="synonym">Donax arundinaceus</name>
    <dbReference type="NCBI Taxonomy" id="35708"/>
    <lineage>
        <taxon>Eukaryota</taxon>
        <taxon>Viridiplantae</taxon>
        <taxon>Streptophyta</taxon>
        <taxon>Embryophyta</taxon>
        <taxon>Tracheophyta</taxon>
        <taxon>Spermatophyta</taxon>
        <taxon>Magnoliopsida</taxon>
        <taxon>Liliopsida</taxon>
        <taxon>Poales</taxon>
        <taxon>Poaceae</taxon>
        <taxon>PACMAD clade</taxon>
        <taxon>Arundinoideae</taxon>
        <taxon>Arundineae</taxon>
        <taxon>Arundo</taxon>
    </lineage>
</organism>
<reference evidence="1" key="2">
    <citation type="journal article" date="2015" name="Data Brief">
        <title>Shoot transcriptome of the giant reed, Arundo donax.</title>
        <authorList>
            <person name="Barrero R.A."/>
            <person name="Guerrero F.D."/>
            <person name="Moolhuijzen P."/>
            <person name="Goolsby J.A."/>
            <person name="Tidwell J."/>
            <person name="Bellgard S.E."/>
            <person name="Bellgard M.I."/>
        </authorList>
    </citation>
    <scope>NUCLEOTIDE SEQUENCE</scope>
    <source>
        <tissue evidence="1">Shoot tissue taken approximately 20 cm above the soil surface</tissue>
    </source>
</reference>